<evidence type="ECO:0000313" key="1">
    <source>
        <dbReference type="EMBL" id="MDB0520962.1"/>
    </source>
</evidence>
<reference evidence="1" key="1">
    <citation type="submission" date="2021-09" db="EMBL/GenBank/DDBJ databases">
        <title>Genomic analysis of Ralstonia spp.</title>
        <authorList>
            <person name="Aburjaile F."/>
            <person name="Ariute J.C."/>
            <person name="Pais A.K.L."/>
            <person name="Albuquerque G.M.R."/>
            <person name="Silva A.M.F."/>
            <person name="Brenig B."/>
            <person name="Azevedo V."/>
            <person name="Matiuzzi M."/>
            <person name="Ramos R."/>
            <person name="Goes-Neto A."/>
            <person name="Soares S."/>
            <person name="Iseppon A.M.B."/>
            <person name="Souza E."/>
            <person name="Gama M."/>
        </authorList>
    </citation>
    <scope>NUCLEOTIDE SEQUENCE</scope>
    <source>
        <strain evidence="1">B4</strain>
    </source>
</reference>
<organism evidence="1 2">
    <name type="scientific">Ralstonia solanacearum</name>
    <name type="common">Pseudomonas solanacearum</name>
    <dbReference type="NCBI Taxonomy" id="305"/>
    <lineage>
        <taxon>Bacteria</taxon>
        <taxon>Pseudomonadati</taxon>
        <taxon>Pseudomonadota</taxon>
        <taxon>Betaproteobacteria</taxon>
        <taxon>Burkholderiales</taxon>
        <taxon>Burkholderiaceae</taxon>
        <taxon>Ralstonia</taxon>
        <taxon>Ralstonia solanacearum species complex</taxon>
    </lineage>
</organism>
<name>A0AAE3T319_RALSL</name>
<sequence>MKKLLTTLLAALGIRPEAHAEAPSQTLDRRQTDLNPELLFVVSVGEREISVQQPDGQIEAMPIADLREVTIVTNDSGPVGADVWWLLAGEEAGAGCAFPGGATGEQDVLQFVQQLPGFDNIRFIEAMGSTSNAKFVCWSAAA</sequence>
<evidence type="ECO:0000313" key="2">
    <source>
        <dbReference type="Proteomes" id="UP001143674"/>
    </source>
</evidence>
<protein>
    <submittedName>
        <fullName evidence="1">Uncharacterized protein</fullName>
    </submittedName>
</protein>
<dbReference type="EMBL" id="JAIVEX010000002">
    <property type="protein sequence ID" value="MDB0520962.1"/>
    <property type="molecule type" value="Genomic_DNA"/>
</dbReference>
<accession>A0AAE3T319</accession>
<dbReference type="AlphaFoldDB" id="A0AAE3T319"/>
<dbReference type="RefSeq" id="WP_247589185.1">
    <property type="nucleotide sequence ID" value="NZ_JAIVEX010000002.1"/>
</dbReference>
<gene>
    <name evidence="1" type="ORF">LBW55_04980</name>
</gene>
<comment type="caution">
    <text evidence="1">The sequence shown here is derived from an EMBL/GenBank/DDBJ whole genome shotgun (WGS) entry which is preliminary data.</text>
</comment>
<dbReference type="Proteomes" id="UP001143674">
    <property type="component" value="Unassembled WGS sequence"/>
</dbReference>
<proteinExistence type="predicted"/>